<feature type="region of interest" description="Disordered" evidence="1">
    <location>
        <begin position="141"/>
        <end position="165"/>
    </location>
</feature>
<gene>
    <name evidence="2" type="primary">MLCB2052.33c</name>
</gene>
<evidence type="ECO:0000256" key="1">
    <source>
        <dbReference type="SAM" id="MobiDB-lite"/>
    </source>
</evidence>
<accession>O32945</accession>
<dbReference type="EMBL" id="Z98604">
    <property type="protein sequence ID" value="CAB11331.1"/>
    <property type="molecule type" value="Genomic_DNA"/>
</dbReference>
<reference evidence="2" key="2">
    <citation type="submission" date="1997-08" db="EMBL/GenBank/DDBJ databases">
        <authorList>
            <person name="Devlin K."/>
            <person name="Churcher C.M."/>
        </authorList>
    </citation>
    <scope>NUCLEOTIDE SEQUENCE</scope>
</reference>
<evidence type="ECO:0000313" key="2">
    <source>
        <dbReference type="EMBL" id="CAB11331.1"/>
    </source>
</evidence>
<reference evidence="2" key="1">
    <citation type="journal article" date="1993" name="Mol. Microbiol.">
        <title>Use of an ordered cosmid library to deduce the genomic organization of Mycobacterium leprae.</title>
        <authorList>
            <person name="Eiglmeier K."/>
            <person name="Honore N."/>
            <person name="Woods S.A."/>
            <person name="Caudron B."/>
            <person name="Cole S.T."/>
        </authorList>
    </citation>
    <scope>NUCLEOTIDE SEQUENCE</scope>
</reference>
<dbReference type="AlphaFoldDB" id="O32945"/>
<organism evidence="2">
    <name type="scientific">Mycobacterium leprae</name>
    <dbReference type="NCBI Taxonomy" id="1769"/>
    <lineage>
        <taxon>Bacteria</taxon>
        <taxon>Bacillati</taxon>
        <taxon>Actinomycetota</taxon>
        <taxon>Actinomycetes</taxon>
        <taxon>Mycobacteriales</taxon>
        <taxon>Mycobacteriaceae</taxon>
        <taxon>Mycobacterium</taxon>
    </lineage>
</organism>
<protein>
    <submittedName>
        <fullName evidence="2">Uncharacterized protein</fullName>
    </submittedName>
</protein>
<reference evidence="2" key="3">
    <citation type="submission" date="1997-08" db="EMBL/GenBank/DDBJ databases">
        <authorList>
            <person name="Parkhill J."/>
            <person name="Barrell B.G."/>
            <person name="Rajandream M.A."/>
        </authorList>
    </citation>
    <scope>NUCLEOTIDE SEQUENCE</scope>
</reference>
<feature type="compositionally biased region" description="Low complexity" evidence="1">
    <location>
        <begin position="141"/>
        <end position="151"/>
    </location>
</feature>
<proteinExistence type="predicted"/>
<sequence>MSCHEVDSSSVRLISAGARSFQSRTNNSAAKHWRFFCLVMVQASTGPDMRRAATQNIPWHVGPSRQDQSLRLHDLPDIDKHTGTDDEGVRTAWSPAHRIGDPRPLRLWATRWSTRTPASVPAQSGALAQYSYSQARLMPPRCSTTTSSLRRSPPDTHTCAMSSVS</sequence>
<name>O32945_MYCLR</name>